<name>A0A1I7W7D8_HETBA</name>
<dbReference type="GO" id="GO:0005509">
    <property type="term" value="F:calcium ion binding"/>
    <property type="evidence" value="ECO:0007669"/>
    <property type="project" value="InterPro"/>
</dbReference>
<reference evidence="4" key="1">
    <citation type="submission" date="2016-11" db="UniProtKB">
        <authorList>
            <consortium name="WormBaseParasite"/>
        </authorList>
    </citation>
    <scope>IDENTIFICATION</scope>
</reference>
<dbReference type="SUPFAM" id="SSF47473">
    <property type="entry name" value="EF-hand"/>
    <property type="match status" value="1"/>
</dbReference>
<dbReference type="AlphaFoldDB" id="A0A1I7W7D8"/>
<protein>
    <submittedName>
        <fullName evidence="4">EF-hand domain-containing protein</fullName>
    </submittedName>
</protein>
<dbReference type="InterPro" id="IPR011992">
    <property type="entry name" value="EF-hand-dom_pair"/>
</dbReference>
<dbReference type="InterPro" id="IPR002048">
    <property type="entry name" value="EF_hand_dom"/>
</dbReference>
<dbReference type="PROSITE" id="PS00018">
    <property type="entry name" value="EF_HAND_1"/>
    <property type="match status" value="3"/>
</dbReference>
<accession>A0A1I7W7D8</accession>
<keyword evidence="1" id="KW-0106">Calcium</keyword>
<feature type="domain" description="EF-hand" evidence="2">
    <location>
        <begin position="84"/>
        <end position="119"/>
    </location>
</feature>
<dbReference type="InterPro" id="IPR018247">
    <property type="entry name" value="EF_Hand_1_Ca_BS"/>
</dbReference>
<evidence type="ECO:0000259" key="2">
    <source>
        <dbReference type="PROSITE" id="PS50222"/>
    </source>
</evidence>
<dbReference type="WBParaSite" id="Hba_00545">
    <property type="protein sequence ID" value="Hba_00545"/>
    <property type="gene ID" value="Hba_00545"/>
</dbReference>
<organism evidence="3 4">
    <name type="scientific">Heterorhabditis bacteriophora</name>
    <name type="common">Entomopathogenic nematode worm</name>
    <dbReference type="NCBI Taxonomy" id="37862"/>
    <lineage>
        <taxon>Eukaryota</taxon>
        <taxon>Metazoa</taxon>
        <taxon>Ecdysozoa</taxon>
        <taxon>Nematoda</taxon>
        <taxon>Chromadorea</taxon>
        <taxon>Rhabditida</taxon>
        <taxon>Rhabditina</taxon>
        <taxon>Rhabditomorpha</taxon>
        <taxon>Strongyloidea</taxon>
        <taxon>Heterorhabditidae</taxon>
        <taxon>Heterorhabditis</taxon>
    </lineage>
</organism>
<feature type="domain" description="EF-hand" evidence="2">
    <location>
        <begin position="124"/>
        <end position="159"/>
    </location>
</feature>
<dbReference type="PROSITE" id="PS50222">
    <property type="entry name" value="EF_HAND_2"/>
    <property type="match status" value="2"/>
</dbReference>
<evidence type="ECO:0000313" key="4">
    <source>
        <dbReference type="WBParaSite" id="Hba_00545"/>
    </source>
</evidence>
<dbReference type="Proteomes" id="UP000095283">
    <property type="component" value="Unplaced"/>
</dbReference>
<evidence type="ECO:0000256" key="1">
    <source>
        <dbReference type="ARBA" id="ARBA00022837"/>
    </source>
</evidence>
<dbReference type="Gene3D" id="1.10.238.10">
    <property type="entry name" value="EF-hand"/>
    <property type="match status" value="1"/>
</dbReference>
<evidence type="ECO:0000313" key="3">
    <source>
        <dbReference type="Proteomes" id="UP000095283"/>
    </source>
</evidence>
<sequence length="174" mass="20074">MMMMLKRGGTLLRIQLDSSIHIQSLICSSYDNGCEFFPTLISSIIRLDRNASHQVDWGDFYMVVKKVRDIYGADSVQTEFAKKSLAALWEELCKLADNDEDQLISIEEWIGLLKKTDPKKEPKWFKDYNNFMFKLFDVSHDGLMDLAEYSDGMNTYGFSSVDCDEAFRKFSVVS</sequence>
<proteinExistence type="predicted"/>
<keyword evidence="3" id="KW-1185">Reference proteome</keyword>